<dbReference type="EMBL" id="UYJE01002251">
    <property type="protein sequence ID" value="VDI09052.1"/>
    <property type="molecule type" value="Genomic_DNA"/>
</dbReference>
<dbReference type="InterPro" id="IPR032466">
    <property type="entry name" value="Metal_Hydrolase"/>
</dbReference>
<dbReference type="Gene3D" id="3.20.20.140">
    <property type="entry name" value="Metal-dependent hydrolases"/>
    <property type="match status" value="1"/>
</dbReference>
<dbReference type="AlphaFoldDB" id="A0A8B6CRX0"/>
<name>A0A8B6CRX0_MYTGA</name>
<dbReference type="SUPFAM" id="SSF51556">
    <property type="entry name" value="Metallo-dependent hydrolases"/>
    <property type="match status" value="1"/>
</dbReference>
<evidence type="ECO:0000313" key="2">
    <source>
        <dbReference type="Proteomes" id="UP000596742"/>
    </source>
</evidence>
<accession>A0A8B6CRX0</accession>
<keyword evidence="2" id="KW-1185">Reference proteome</keyword>
<comment type="caution">
    <text evidence="1">The sequence shown here is derived from an EMBL/GenBank/DDBJ whole genome shotgun (WGS) entry which is preliminary data.</text>
</comment>
<dbReference type="Proteomes" id="UP000596742">
    <property type="component" value="Unassembled WGS sequence"/>
</dbReference>
<organism evidence="1 2">
    <name type="scientific">Mytilus galloprovincialis</name>
    <name type="common">Mediterranean mussel</name>
    <dbReference type="NCBI Taxonomy" id="29158"/>
    <lineage>
        <taxon>Eukaryota</taxon>
        <taxon>Metazoa</taxon>
        <taxon>Spiralia</taxon>
        <taxon>Lophotrochozoa</taxon>
        <taxon>Mollusca</taxon>
        <taxon>Bivalvia</taxon>
        <taxon>Autobranchia</taxon>
        <taxon>Pteriomorphia</taxon>
        <taxon>Mytilida</taxon>
        <taxon>Mytiloidea</taxon>
        <taxon>Mytilidae</taxon>
        <taxon>Mytilinae</taxon>
        <taxon>Mytilus</taxon>
    </lineage>
</organism>
<proteinExistence type="predicted"/>
<gene>
    <name evidence="1" type="ORF">MGAL_10B023105</name>
</gene>
<protein>
    <submittedName>
        <fullName evidence="1">Uncharacterized protein</fullName>
    </submittedName>
</protein>
<evidence type="ECO:0000313" key="1">
    <source>
        <dbReference type="EMBL" id="VDI09052.1"/>
    </source>
</evidence>
<reference evidence="1" key="1">
    <citation type="submission" date="2018-11" db="EMBL/GenBank/DDBJ databases">
        <authorList>
            <person name="Alioto T."/>
            <person name="Alioto T."/>
        </authorList>
    </citation>
    <scope>NUCLEOTIDE SEQUENCE</scope>
</reference>
<sequence length="150" mass="16897">MDKFKDFEKRLHQGLCMLRSDCIRDYACWKGFFSFSIAFVNIHTFSTVQWWKCVKRSKDGDAFPDLRGGFSSGSVDPCSCGPNQAVFCDPKTSPRVPLKLEPGWVGAVGFHPKSAGQFEDATQQRFHQLVTHPSVSALGEVGWMFLLKDE</sequence>